<feature type="compositionally biased region" description="Polar residues" evidence="3">
    <location>
        <begin position="500"/>
        <end position="510"/>
    </location>
</feature>
<feature type="domain" description="SH3" evidence="4">
    <location>
        <begin position="416"/>
        <end position="475"/>
    </location>
</feature>
<evidence type="ECO:0000313" key="6">
    <source>
        <dbReference type="Proteomes" id="UP001331761"/>
    </source>
</evidence>
<evidence type="ECO:0000256" key="1">
    <source>
        <dbReference type="ARBA" id="ARBA00022443"/>
    </source>
</evidence>
<dbReference type="EMBL" id="WIXE01009512">
    <property type="protein sequence ID" value="KAK5978380.1"/>
    <property type="molecule type" value="Genomic_DNA"/>
</dbReference>
<gene>
    <name evidence="5" type="ORF">GCK32_008475</name>
</gene>
<sequence>MRQLEEARLEQEMKRQAEREAARKEAERQRQIEAEKMRLKEMQTQKQREAELTAQRQQRQKTLTFQLQALSEKAVDTDANVAKARERIAEITHEIEGMRDQRDEKMRRIAELQANNQQLSVQAQELAHQLLQLQSANKETVARKTELEELRKRRDAAKVVVAETVAQLETTRSRTATQKAEADKKTEEYETARAELVKARDDYRRVLHALADLQTQARTKLSERDAENARIAAEAKAKEEAERELEYKRRAAEEAANAVQAQAFGDVFPANNVAAAINDSANKAVAPDVKQESGSSSGNPLPLASAGGTTKYRALFEFSARSEDELSFQPGDVILVFESHAAEPGWKAGQIRDKVGWFPEAFAEPIAHVHSAVPQPIQNMPPNVTPSPSLDRIPEESVVKSVVAPAETTPQQTPVTVICSCVAQFPWKARNEGDLSFAKGDPIEIIEQQEMKWRGRKADGSVGWFPKSYVKVVSQGAPSSQPSSASQSVDKSTPIAGSPTAGSVTPTGKTASGGSGSGSRQMSMSGSSQQVSIPQSQSKHSLSSQNSKGAESSAAAASWYVAMFDFDAVEPTDLSLKVGDRIMVLERKDDWWRGRCNGREGIFPANYVQKCETPTGVSIPILCRARAVADFEATAANQLSLRTGDIVSVREKSATGWWEGELQRDGHTSAGWFPGDYVTPLAGGKAAVEASNQNTATALFDYVAGQSDELSFRAGDVIVIVEKKDADWWAGHKVDTPNVRGLFPANYVQMR</sequence>
<feature type="compositionally biased region" description="Low complexity" evidence="3">
    <location>
        <begin position="518"/>
        <end position="548"/>
    </location>
</feature>
<dbReference type="SMART" id="SM00326">
    <property type="entry name" value="SH3"/>
    <property type="match status" value="5"/>
</dbReference>
<dbReference type="PRINTS" id="PR00452">
    <property type="entry name" value="SH3DOMAIN"/>
</dbReference>
<dbReference type="CDD" id="cd11837">
    <property type="entry name" value="SH3_Intersectin_2"/>
    <property type="match status" value="1"/>
</dbReference>
<keyword evidence="1 2" id="KW-0728">SH3 domain</keyword>
<feature type="domain" description="SH3" evidence="4">
    <location>
        <begin position="555"/>
        <end position="613"/>
    </location>
</feature>
<feature type="compositionally biased region" description="Basic and acidic residues" evidence="3">
    <location>
        <begin position="1"/>
        <end position="51"/>
    </location>
</feature>
<dbReference type="InterPro" id="IPR050384">
    <property type="entry name" value="Endophilin_SH3RF"/>
</dbReference>
<feature type="domain" description="SH3" evidence="4">
    <location>
        <begin position="620"/>
        <end position="683"/>
    </location>
</feature>
<dbReference type="PROSITE" id="PS50002">
    <property type="entry name" value="SH3"/>
    <property type="match status" value="5"/>
</dbReference>
<feature type="domain" description="SH3" evidence="4">
    <location>
        <begin position="691"/>
        <end position="751"/>
    </location>
</feature>
<dbReference type="CDD" id="cd11836">
    <property type="entry name" value="SH3_Intersectin_1"/>
    <property type="match status" value="1"/>
</dbReference>
<evidence type="ECO:0000259" key="4">
    <source>
        <dbReference type="PROSITE" id="PS50002"/>
    </source>
</evidence>
<dbReference type="SUPFAM" id="SSF50044">
    <property type="entry name" value="SH3-domain"/>
    <property type="match status" value="5"/>
</dbReference>
<comment type="caution">
    <text evidence="5">The sequence shown here is derived from an EMBL/GenBank/DDBJ whole genome shotgun (WGS) entry which is preliminary data.</text>
</comment>
<name>A0AAN8FKP1_TRICO</name>
<evidence type="ECO:0000256" key="3">
    <source>
        <dbReference type="SAM" id="MobiDB-lite"/>
    </source>
</evidence>
<dbReference type="AlphaFoldDB" id="A0AAN8FKP1"/>
<feature type="compositionally biased region" description="Low complexity" evidence="3">
    <location>
        <begin position="475"/>
        <end position="489"/>
    </location>
</feature>
<dbReference type="Proteomes" id="UP001331761">
    <property type="component" value="Unassembled WGS sequence"/>
</dbReference>
<dbReference type="Gene3D" id="2.30.30.40">
    <property type="entry name" value="SH3 Domains"/>
    <property type="match status" value="5"/>
</dbReference>
<accession>A0AAN8FKP1</accession>
<feature type="region of interest" description="Disordered" evidence="3">
    <location>
        <begin position="475"/>
        <end position="548"/>
    </location>
</feature>
<dbReference type="PANTHER" id="PTHR14167:SF116">
    <property type="entry name" value="CAP, ISOFORM AC"/>
    <property type="match status" value="1"/>
</dbReference>
<evidence type="ECO:0000256" key="2">
    <source>
        <dbReference type="PROSITE-ProRule" id="PRU00192"/>
    </source>
</evidence>
<dbReference type="InterPro" id="IPR036028">
    <property type="entry name" value="SH3-like_dom_sf"/>
</dbReference>
<keyword evidence="6" id="KW-1185">Reference proteome</keyword>
<feature type="domain" description="SH3" evidence="4">
    <location>
        <begin position="307"/>
        <end position="368"/>
    </location>
</feature>
<dbReference type="InterPro" id="IPR001452">
    <property type="entry name" value="SH3_domain"/>
</dbReference>
<feature type="region of interest" description="Disordered" evidence="3">
    <location>
        <begin position="1"/>
        <end position="57"/>
    </location>
</feature>
<dbReference type="Pfam" id="PF00018">
    <property type="entry name" value="SH3_1"/>
    <property type="match status" value="4"/>
</dbReference>
<dbReference type="PANTHER" id="PTHR14167">
    <property type="entry name" value="SH3 DOMAIN-CONTAINING"/>
    <property type="match status" value="1"/>
</dbReference>
<dbReference type="CDD" id="cd00174">
    <property type="entry name" value="SH3"/>
    <property type="match status" value="1"/>
</dbReference>
<reference evidence="5 6" key="1">
    <citation type="submission" date="2019-10" db="EMBL/GenBank/DDBJ databases">
        <title>Assembly and Annotation for the nematode Trichostrongylus colubriformis.</title>
        <authorList>
            <person name="Martin J."/>
        </authorList>
    </citation>
    <scope>NUCLEOTIDE SEQUENCE [LARGE SCALE GENOMIC DNA]</scope>
    <source>
        <strain evidence="5">G859</strain>
        <tissue evidence="5">Whole worm</tissue>
    </source>
</reference>
<organism evidence="5 6">
    <name type="scientific">Trichostrongylus colubriformis</name>
    <name type="common">Black scour worm</name>
    <dbReference type="NCBI Taxonomy" id="6319"/>
    <lineage>
        <taxon>Eukaryota</taxon>
        <taxon>Metazoa</taxon>
        <taxon>Ecdysozoa</taxon>
        <taxon>Nematoda</taxon>
        <taxon>Chromadorea</taxon>
        <taxon>Rhabditida</taxon>
        <taxon>Rhabditina</taxon>
        <taxon>Rhabditomorpha</taxon>
        <taxon>Strongyloidea</taxon>
        <taxon>Trichostrongylidae</taxon>
        <taxon>Trichostrongylus</taxon>
    </lineage>
</organism>
<proteinExistence type="predicted"/>
<dbReference type="Pfam" id="PF07653">
    <property type="entry name" value="SH3_2"/>
    <property type="match status" value="1"/>
</dbReference>
<protein>
    <recommendedName>
        <fullName evidence="4">SH3 domain-containing protein</fullName>
    </recommendedName>
</protein>
<dbReference type="PRINTS" id="PR00499">
    <property type="entry name" value="P67PHOX"/>
</dbReference>
<evidence type="ECO:0000313" key="5">
    <source>
        <dbReference type="EMBL" id="KAK5978380.1"/>
    </source>
</evidence>